<dbReference type="SUPFAM" id="SSF56112">
    <property type="entry name" value="Protein kinase-like (PK-like)"/>
    <property type="match status" value="1"/>
</dbReference>
<accession>A0A9P6HWR3</accession>
<dbReference type="Proteomes" id="UP000781932">
    <property type="component" value="Unassembled WGS sequence"/>
</dbReference>
<dbReference type="InterPro" id="IPR011009">
    <property type="entry name" value="Kinase-like_dom_sf"/>
</dbReference>
<reference evidence="1" key="2">
    <citation type="submission" date="2020-11" db="EMBL/GenBank/DDBJ databases">
        <title>Whole genome sequencing of Colletotrichum sp.</title>
        <authorList>
            <person name="Li H."/>
        </authorList>
    </citation>
    <scope>NUCLEOTIDE SEQUENCE</scope>
    <source>
        <strain evidence="1">CkLH20</strain>
    </source>
</reference>
<dbReference type="GeneID" id="62166344"/>
<dbReference type="OrthoDB" id="4267316at2759"/>
<reference evidence="1" key="1">
    <citation type="submission" date="2020-03" db="EMBL/GenBank/DDBJ databases">
        <authorList>
            <person name="He L."/>
        </authorList>
    </citation>
    <scope>NUCLEOTIDE SEQUENCE</scope>
    <source>
        <strain evidence="1">CkLH20</strain>
    </source>
</reference>
<proteinExistence type="predicted"/>
<sequence>MPPGILFTLKRDIQQYDVGKSLILAPHSPPAAYGLPGYRLPPGVTTDDLVPSSFPDDQNLEPTQQAFKYTPLNYDPDKQLVEEEKVHLKIVEILKGGLTAGIQTIVCEVIKAPVNPEKSSLKVEDLVVARVHDPLFSSWDYDPFFPWKPSSRADVIFANEAGIYEYMEQHNLTGHPHLAPRFFGTWTAQMTSSNIEFRGKTRPVCVTLIEYIQGTLLSDLLARGDGGEFIMAPGPLQLYEGSETLLEPDETTRLEVLRQLMDGDSRHLHHGVNHREIDPSKIMITMRNGSQDLETPRAVLIGFHGAYLESFLKESDSRHVSQKLPPHPFFLYDVTAMHPFFPWAPMHWKESEDDRYPISLGFQAWLVETFGSLKENDTYRISQKIPVEKLRPGLYEKIGPLVDAFDDLEIDEFI</sequence>
<organism evidence="1 2">
    <name type="scientific">Colletotrichum karsti</name>
    <dbReference type="NCBI Taxonomy" id="1095194"/>
    <lineage>
        <taxon>Eukaryota</taxon>
        <taxon>Fungi</taxon>
        <taxon>Dikarya</taxon>
        <taxon>Ascomycota</taxon>
        <taxon>Pezizomycotina</taxon>
        <taxon>Sordariomycetes</taxon>
        <taxon>Hypocreomycetidae</taxon>
        <taxon>Glomerellales</taxon>
        <taxon>Glomerellaceae</taxon>
        <taxon>Colletotrichum</taxon>
        <taxon>Colletotrichum boninense species complex</taxon>
    </lineage>
</organism>
<gene>
    <name evidence="1" type="ORF">CkaCkLH20_10556</name>
</gene>
<dbReference type="EMBL" id="JAATWM020000041">
    <property type="protein sequence ID" value="KAF9871924.1"/>
    <property type="molecule type" value="Genomic_DNA"/>
</dbReference>
<name>A0A9P6HWR3_9PEZI</name>
<protein>
    <recommendedName>
        <fullName evidence="3">Protein kinase domain-containing protein</fullName>
    </recommendedName>
</protein>
<comment type="caution">
    <text evidence="1">The sequence shown here is derived from an EMBL/GenBank/DDBJ whole genome shotgun (WGS) entry which is preliminary data.</text>
</comment>
<evidence type="ECO:0008006" key="3">
    <source>
        <dbReference type="Google" id="ProtNLM"/>
    </source>
</evidence>
<evidence type="ECO:0000313" key="1">
    <source>
        <dbReference type="EMBL" id="KAF9871924.1"/>
    </source>
</evidence>
<keyword evidence="2" id="KW-1185">Reference proteome</keyword>
<dbReference type="RefSeq" id="XP_038741385.1">
    <property type="nucleotide sequence ID" value="XM_038893270.1"/>
</dbReference>
<evidence type="ECO:0000313" key="2">
    <source>
        <dbReference type="Proteomes" id="UP000781932"/>
    </source>
</evidence>
<dbReference type="AlphaFoldDB" id="A0A9P6HWR3"/>